<evidence type="ECO:0000256" key="8">
    <source>
        <dbReference type="ARBA" id="ARBA00022704"/>
    </source>
</evidence>
<comment type="similarity">
    <text evidence="3">Belongs to the IAP family.</text>
</comment>
<keyword evidence="8" id="KW-0789">Thiol protease inhibitor</keyword>
<evidence type="ECO:0000259" key="15">
    <source>
        <dbReference type="PROSITE" id="PS50089"/>
    </source>
</evidence>
<dbReference type="Gene3D" id="1.10.533.10">
    <property type="entry name" value="Death Domain, Fas"/>
    <property type="match status" value="1"/>
</dbReference>
<evidence type="ECO:0000256" key="5">
    <source>
        <dbReference type="ARBA" id="ARBA00022490"/>
    </source>
</evidence>
<dbReference type="Gene3D" id="1.10.1170.10">
    <property type="entry name" value="Inhibitor Of Apoptosis Protein (2mihbC-IAP-1), Chain A"/>
    <property type="match status" value="1"/>
</dbReference>
<comment type="catalytic activity">
    <reaction evidence="1">
        <text>S-ubiquitinyl-[E2 ubiquitin-conjugating enzyme]-L-cysteine + [acceptor protein]-L-lysine = [E2 ubiquitin-conjugating enzyme]-L-cysteine + N(6)-ubiquitinyl-[acceptor protein]-L-lysine.</text>
        <dbReference type="EC" id="2.3.2.27"/>
    </reaction>
</comment>
<keyword evidence="6" id="KW-0808">Transferase</keyword>
<evidence type="ECO:0000313" key="17">
    <source>
        <dbReference type="Proteomes" id="UP000694892"/>
    </source>
</evidence>
<dbReference type="FunFam" id="1.10.1170.10:FF:000002">
    <property type="entry name" value="Baculoviral IAP repeat containing 7"/>
    <property type="match status" value="1"/>
</dbReference>
<dbReference type="GO" id="GO:0051726">
    <property type="term" value="P:regulation of cell cycle"/>
    <property type="evidence" value="ECO:0007669"/>
    <property type="project" value="TreeGrafter"/>
</dbReference>
<keyword evidence="9" id="KW-0479">Metal-binding</keyword>
<dbReference type="GO" id="GO:0090263">
    <property type="term" value="P:positive regulation of canonical Wnt signaling pathway"/>
    <property type="evidence" value="ECO:0007669"/>
    <property type="project" value="TreeGrafter"/>
</dbReference>
<dbReference type="Proteomes" id="UP000694892">
    <property type="component" value="Chromosome 8S"/>
</dbReference>
<evidence type="ECO:0000256" key="1">
    <source>
        <dbReference type="ARBA" id="ARBA00000900"/>
    </source>
</evidence>
<dbReference type="GO" id="GO:0008270">
    <property type="term" value="F:zinc ion binding"/>
    <property type="evidence" value="ECO:0007669"/>
    <property type="project" value="UniProtKB-KW"/>
</dbReference>
<evidence type="ECO:0000256" key="3">
    <source>
        <dbReference type="ARBA" id="ARBA00006672"/>
    </source>
</evidence>
<dbReference type="AlphaFoldDB" id="A0A974H5N8"/>
<dbReference type="GO" id="GO:0005737">
    <property type="term" value="C:cytoplasm"/>
    <property type="evidence" value="ECO:0007669"/>
    <property type="project" value="UniProtKB-SubCell"/>
</dbReference>
<dbReference type="SUPFAM" id="SSF57850">
    <property type="entry name" value="RING/U-box"/>
    <property type="match status" value="1"/>
</dbReference>
<keyword evidence="12" id="KW-0833">Ubl conjugation pathway</keyword>
<keyword evidence="5" id="KW-0963">Cytoplasm</keyword>
<dbReference type="GO" id="GO:0043066">
    <property type="term" value="P:negative regulation of apoptotic process"/>
    <property type="evidence" value="ECO:0007669"/>
    <property type="project" value="TreeGrafter"/>
</dbReference>
<dbReference type="InterPro" id="IPR050784">
    <property type="entry name" value="IAP"/>
</dbReference>
<dbReference type="GO" id="GO:0061630">
    <property type="term" value="F:ubiquitin protein ligase activity"/>
    <property type="evidence" value="ECO:0007669"/>
    <property type="project" value="UniProtKB-EC"/>
</dbReference>
<keyword evidence="11 14" id="KW-0863">Zinc-finger</keyword>
<organism evidence="16 17">
    <name type="scientific">Xenopus laevis</name>
    <name type="common">African clawed frog</name>
    <dbReference type="NCBI Taxonomy" id="8355"/>
    <lineage>
        <taxon>Eukaryota</taxon>
        <taxon>Metazoa</taxon>
        <taxon>Chordata</taxon>
        <taxon>Craniata</taxon>
        <taxon>Vertebrata</taxon>
        <taxon>Euteleostomi</taxon>
        <taxon>Amphibia</taxon>
        <taxon>Batrachia</taxon>
        <taxon>Anura</taxon>
        <taxon>Pipoidea</taxon>
        <taxon>Pipidae</taxon>
        <taxon>Xenopodinae</taxon>
        <taxon>Xenopus</taxon>
        <taxon>Xenopus</taxon>
    </lineage>
</organism>
<feature type="domain" description="RING-type" evidence="15">
    <location>
        <begin position="60"/>
        <end position="94"/>
    </location>
</feature>
<dbReference type="SMART" id="SM00184">
    <property type="entry name" value="RING"/>
    <property type="match status" value="1"/>
</dbReference>
<gene>
    <name evidence="16" type="ORF">XELAEV_18042025mg</name>
</gene>
<keyword evidence="10" id="KW-0677">Repeat</keyword>
<dbReference type="Pfam" id="PF13920">
    <property type="entry name" value="zf-C3HC4_3"/>
    <property type="match status" value="1"/>
</dbReference>
<evidence type="ECO:0000256" key="7">
    <source>
        <dbReference type="ARBA" id="ARBA00022703"/>
    </source>
</evidence>
<dbReference type="EC" id="2.3.2.27" evidence="4"/>
<dbReference type="InterPro" id="IPR011029">
    <property type="entry name" value="DEATH-like_dom_sf"/>
</dbReference>
<protein>
    <recommendedName>
        <fullName evidence="4">RING-type E3 ubiquitin transferase</fullName>
        <ecNumber evidence="4">2.3.2.27</ecNumber>
    </recommendedName>
</protein>
<dbReference type="GO" id="GO:0005634">
    <property type="term" value="C:nucleus"/>
    <property type="evidence" value="ECO:0007669"/>
    <property type="project" value="TreeGrafter"/>
</dbReference>
<dbReference type="PANTHER" id="PTHR10044:SF115">
    <property type="entry name" value="E3 UBIQUITIN-PROTEIN LIGASE XIAP"/>
    <property type="match status" value="1"/>
</dbReference>
<dbReference type="GO" id="GO:0004869">
    <property type="term" value="F:cysteine-type endopeptidase inhibitor activity"/>
    <property type="evidence" value="ECO:0007669"/>
    <property type="project" value="UniProtKB-KW"/>
</dbReference>
<proteinExistence type="inferred from homology"/>
<keyword evidence="8" id="KW-0646">Protease inhibitor</keyword>
<evidence type="ECO:0000256" key="12">
    <source>
        <dbReference type="ARBA" id="ARBA00022786"/>
    </source>
</evidence>
<evidence type="ECO:0000256" key="2">
    <source>
        <dbReference type="ARBA" id="ARBA00004496"/>
    </source>
</evidence>
<comment type="subcellular location">
    <subcellularLocation>
        <location evidence="2">Cytoplasm</location>
    </subcellularLocation>
</comment>
<evidence type="ECO:0000256" key="6">
    <source>
        <dbReference type="ARBA" id="ARBA00022679"/>
    </source>
</evidence>
<reference evidence="17" key="1">
    <citation type="journal article" date="2016" name="Nature">
        <title>Genome evolution in the allotetraploid frog Xenopus laevis.</title>
        <authorList>
            <person name="Session A.M."/>
            <person name="Uno Y."/>
            <person name="Kwon T."/>
            <person name="Chapman J.A."/>
            <person name="Toyoda A."/>
            <person name="Takahashi S."/>
            <person name="Fukui A."/>
            <person name="Hikosaka A."/>
            <person name="Suzuki A."/>
            <person name="Kondo M."/>
            <person name="van Heeringen S.J."/>
            <person name="Quigley I."/>
            <person name="Heinz S."/>
            <person name="Ogino H."/>
            <person name="Ochi H."/>
            <person name="Hellsten U."/>
            <person name="Lyons J.B."/>
            <person name="Simakov O."/>
            <person name="Putnam N."/>
            <person name="Stites J."/>
            <person name="Kuroki Y."/>
            <person name="Tanaka T."/>
            <person name="Michiue T."/>
            <person name="Watanabe M."/>
            <person name="Bogdanovic O."/>
            <person name="Lister R."/>
            <person name="Georgiou G."/>
            <person name="Paranjpe S.S."/>
            <person name="van Kruijsbergen I."/>
            <person name="Shu S."/>
            <person name="Carlson J."/>
            <person name="Kinoshita T."/>
            <person name="Ohta Y."/>
            <person name="Mawaribuchi S."/>
            <person name="Jenkins J."/>
            <person name="Grimwood J."/>
            <person name="Schmutz J."/>
            <person name="Mitros T."/>
            <person name="Mozaffari S.V."/>
            <person name="Suzuki Y."/>
            <person name="Haramoto Y."/>
            <person name="Yamamoto T.S."/>
            <person name="Takagi C."/>
            <person name="Heald R."/>
            <person name="Miller K."/>
            <person name="Haudenschild C."/>
            <person name="Kitzman J."/>
            <person name="Nakayama T."/>
            <person name="Izutsu Y."/>
            <person name="Robert J."/>
            <person name="Fortriede J."/>
            <person name="Burns K."/>
            <person name="Lotay V."/>
            <person name="Karimi K."/>
            <person name="Yasuoka Y."/>
            <person name="Dichmann D.S."/>
            <person name="Flajnik M.F."/>
            <person name="Houston D.W."/>
            <person name="Shendure J."/>
            <person name="DuPasquier L."/>
            <person name="Vize P.D."/>
            <person name="Zorn A.M."/>
            <person name="Ito M."/>
            <person name="Marcotte E.M."/>
            <person name="Wallingford J.B."/>
            <person name="Ito Y."/>
            <person name="Asashima M."/>
            <person name="Ueno N."/>
            <person name="Matsuda Y."/>
            <person name="Veenstra G.J."/>
            <person name="Fujiyama A."/>
            <person name="Harland R.M."/>
            <person name="Taira M."/>
            <person name="Rokhsar D.S."/>
        </authorList>
    </citation>
    <scope>NUCLEOTIDE SEQUENCE [LARGE SCALE GENOMIC DNA]</scope>
    <source>
        <strain evidence="17">J</strain>
    </source>
</reference>
<sequence length="107" mass="12000">MLLTESYTHSGQLPIAHLKLKKLPSSLKYADYLGVYCGTLGSDKISIEEKLRQLEEEKICKVCMDRRITIICIPCGHLVACAVCADVLDKCPICCTIIKRRQKIVMS</sequence>
<evidence type="ECO:0000256" key="14">
    <source>
        <dbReference type="PROSITE-ProRule" id="PRU00175"/>
    </source>
</evidence>
<name>A0A974H5N8_XENLA</name>
<dbReference type="GO" id="GO:0031398">
    <property type="term" value="P:positive regulation of protein ubiquitination"/>
    <property type="evidence" value="ECO:0007669"/>
    <property type="project" value="TreeGrafter"/>
</dbReference>
<keyword evidence="13" id="KW-0862">Zinc</keyword>
<dbReference type="GO" id="GO:0043027">
    <property type="term" value="F:cysteine-type endopeptidase inhibitor activity involved in apoptotic process"/>
    <property type="evidence" value="ECO:0007669"/>
    <property type="project" value="TreeGrafter"/>
</dbReference>
<evidence type="ECO:0000256" key="4">
    <source>
        <dbReference type="ARBA" id="ARBA00012483"/>
    </source>
</evidence>
<keyword evidence="7" id="KW-0053">Apoptosis</keyword>
<dbReference type="FunFam" id="3.30.40.10:FF:000184">
    <property type="entry name" value="Baculoviral IAP repeat containing 2"/>
    <property type="match status" value="1"/>
</dbReference>
<accession>A0A974H5N8</accession>
<evidence type="ECO:0000256" key="11">
    <source>
        <dbReference type="ARBA" id="ARBA00022771"/>
    </source>
</evidence>
<dbReference type="GO" id="GO:0006915">
    <property type="term" value="P:apoptotic process"/>
    <property type="evidence" value="ECO:0007669"/>
    <property type="project" value="UniProtKB-KW"/>
</dbReference>
<evidence type="ECO:0000313" key="16">
    <source>
        <dbReference type="EMBL" id="OCT65779.1"/>
    </source>
</evidence>
<dbReference type="PANTHER" id="PTHR10044">
    <property type="entry name" value="INHIBITOR OF APOPTOSIS"/>
    <property type="match status" value="1"/>
</dbReference>
<evidence type="ECO:0000256" key="10">
    <source>
        <dbReference type="ARBA" id="ARBA00022737"/>
    </source>
</evidence>
<evidence type="ECO:0000256" key="9">
    <source>
        <dbReference type="ARBA" id="ARBA00022723"/>
    </source>
</evidence>
<dbReference type="PROSITE" id="PS50089">
    <property type="entry name" value="ZF_RING_2"/>
    <property type="match status" value="1"/>
</dbReference>
<dbReference type="EMBL" id="CM004481">
    <property type="protein sequence ID" value="OCT65779.1"/>
    <property type="molecule type" value="Genomic_DNA"/>
</dbReference>
<evidence type="ECO:0000256" key="13">
    <source>
        <dbReference type="ARBA" id="ARBA00022833"/>
    </source>
</evidence>
<dbReference type="InterPro" id="IPR001841">
    <property type="entry name" value="Znf_RING"/>
</dbReference>